<dbReference type="SUPFAM" id="SSF48452">
    <property type="entry name" value="TPR-like"/>
    <property type="match status" value="1"/>
</dbReference>
<dbReference type="RefSeq" id="WP_310910976.1">
    <property type="nucleotide sequence ID" value="NZ_JAVLVT010000001.1"/>
</dbReference>
<dbReference type="Gene3D" id="1.25.40.10">
    <property type="entry name" value="Tetratricopeptide repeat domain"/>
    <property type="match status" value="1"/>
</dbReference>
<dbReference type="PANTHER" id="PTHR35807">
    <property type="entry name" value="TRANSCRIPTIONAL REGULATOR REDD-RELATED"/>
    <property type="match status" value="1"/>
</dbReference>
<evidence type="ECO:0000256" key="3">
    <source>
        <dbReference type="ARBA" id="ARBA00023125"/>
    </source>
</evidence>
<reference evidence="8" key="1">
    <citation type="submission" date="2023-07" db="EMBL/GenBank/DDBJ databases">
        <title>Novel species in the genus Lipingzhangella isolated from Sambhar Salt Lake.</title>
        <authorList>
            <person name="Jiya N."/>
            <person name="Kajale S."/>
            <person name="Sharma A."/>
        </authorList>
    </citation>
    <scope>NUCLEOTIDE SEQUENCE [LARGE SCALE GENOMIC DNA]</scope>
    <source>
        <strain evidence="8">LS1_29</strain>
    </source>
</reference>
<gene>
    <name evidence="7" type="ORF">RIF23_04280</name>
</gene>
<dbReference type="InterPro" id="IPR001867">
    <property type="entry name" value="OmpR/PhoB-type_DNA-bd"/>
</dbReference>
<evidence type="ECO:0000256" key="1">
    <source>
        <dbReference type="ARBA" id="ARBA00005820"/>
    </source>
</evidence>
<comment type="caution">
    <text evidence="7">The sequence shown here is derived from an EMBL/GenBank/DDBJ whole genome shotgun (WGS) entry which is preliminary data.</text>
</comment>
<dbReference type="SMART" id="SM01043">
    <property type="entry name" value="BTAD"/>
    <property type="match status" value="1"/>
</dbReference>
<accession>A0ABU2H2J4</accession>
<dbReference type="SMART" id="SM00862">
    <property type="entry name" value="Trans_reg_C"/>
    <property type="match status" value="1"/>
</dbReference>
<feature type="domain" description="OmpR/PhoB-type" evidence="6">
    <location>
        <begin position="1"/>
        <end position="92"/>
    </location>
</feature>
<evidence type="ECO:0000259" key="6">
    <source>
        <dbReference type="PROSITE" id="PS51755"/>
    </source>
</evidence>
<keyword evidence="8" id="KW-1185">Reference proteome</keyword>
<evidence type="ECO:0000313" key="7">
    <source>
        <dbReference type="EMBL" id="MDS1269512.1"/>
    </source>
</evidence>
<dbReference type="Proteomes" id="UP001250214">
    <property type="component" value="Unassembled WGS sequence"/>
</dbReference>
<dbReference type="InterPro" id="IPR011990">
    <property type="entry name" value="TPR-like_helical_dom_sf"/>
</dbReference>
<dbReference type="InterPro" id="IPR036388">
    <property type="entry name" value="WH-like_DNA-bd_sf"/>
</dbReference>
<name>A0ABU2H2J4_9ACTN</name>
<evidence type="ECO:0000256" key="5">
    <source>
        <dbReference type="PROSITE-ProRule" id="PRU01091"/>
    </source>
</evidence>
<dbReference type="PROSITE" id="PS51755">
    <property type="entry name" value="OMPR_PHOB"/>
    <property type="match status" value="1"/>
</dbReference>
<evidence type="ECO:0000256" key="4">
    <source>
        <dbReference type="ARBA" id="ARBA00023163"/>
    </source>
</evidence>
<dbReference type="InterPro" id="IPR051677">
    <property type="entry name" value="AfsR-DnrI-RedD_regulator"/>
</dbReference>
<sequence length="272" mass="30190">MDFRILGPVDVRGAAGPVQLGGQRNRIVLATLLLSHGTPVSATRLIDDVWAARPPDTARNQIQICVSQLRSTFRDTMQRRIRTRHPGYLLDLDGCGFDAARFCVWEREAEQAVARGDLTTAVALLARALRLWRGPALDGVDSATAQSAAARWNERHLVAWERYAELCLAAGWPELVVAGLRQLVVEYPLRERPHELFMLALYRSGAQSEALEVYRAYRDRVCDSLGLDPGQRLRRMEQAILGQCPTLTATVPVQAPWAAQQQPEVVPLGGVH</sequence>
<dbReference type="InterPro" id="IPR016032">
    <property type="entry name" value="Sig_transdc_resp-reg_C-effctor"/>
</dbReference>
<evidence type="ECO:0000313" key="8">
    <source>
        <dbReference type="Proteomes" id="UP001250214"/>
    </source>
</evidence>
<dbReference type="Pfam" id="PF00486">
    <property type="entry name" value="Trans_reg_C"/>
    <property type="match status" value="1"/>
</dbReference>
<keyword evidence="3 5" id="KW-0238">DNA-binding</keyword>
<dbReference type="Gene3D" id="1.10.10.10">
    <property type="entry name" value="Winged helix-like DNA-binding domain superfamily/Winged helix DNA-binding domain"/>
    <property type="match status" value="1"/>
</dbReference>
<proteinExistence type="inferred from homology"/>
<keyword evidence="4" id="KW-0804">Transcription</keyword>
<dbReference type="InterPro" id="IPR005158">
    <property type="entry name" value="BTAD"/>
</dbReference>
<protein>
    <submittedName>
        <fullName evidence="7">AfsR/SARP family transcriptional regulator</fullName>
    </submittedName>
</protein>
<dbReference type="CDD" id="cd15831">
    <property type="entry name" value="BTAD"/>
    <property type="match status" value="1"/>
</dbReference>
<organism evidence="7 8">
    <name type="scientific">Lipingzhangella rawalii</name>
    <dbReference type="NCBI Taxonomy" id="2055835"/>
    <lineage>
        <taxon>Bacteria</taxon>
        <taxon>Bacillati</taxon>
        <taxon>Actinomycetota</taxon>
        <taxon>Actinomycetes</taxon>
        <taxon>Streptosporangiales</taxon>
        <taxon>Nocardiopsidaceae</taxon>
        <taxon>Lipingzhangella</taxon>
    </lineage>
</organism>
<dbReference type="PANTHER" id="PTHR35807:SF1">
    <property type="entry name" value="TRANSCRIPTIONAL REGULATOR REDD"/>
    <property type="match status" value="1"/>
</dbReference>
<evidence type="ECO:0000256" key="2">
    <source>
        <dbReference type="ARBA" id="ARBA00023015"/>
    </source>
</evidence>
<feature type="DNA-binding region" description="OmpR/PhoB-type" evidence="5">
    <location>
        <begin position="1"/>
        <end position="92"/>
    </location>
</feature>
<comment type="similarity">
    <text evidence="1">Belongs to the AfsR/DnrI/RedD regulatory family.</text>
</comment>
<dbReference type="EMBL" id="JAVLVT010000001">
    <property type="protein sequence ID" value="MDS1269512.1"/>
    <property type="molecule type" value="Genomic_DNA"/>
</dbReference>
<dbReference type="Pfam" id="PF03704">
    <property type="entry name" value="BTAD"/>
    <property type="match status" value="1"/>
</dbReference>
<dbReference type="SUPFAM" id="SSF46894">
    <property type="entry name" value="C-terminal effector domain of the bipartite response regulators"/>
    <property type="match status" value="1"/>
</dbReference>
<keyword evidence="2" id="KW-0805">Transcription regulation</keyword>